<feature type="region of interest" description="Disordered" evidence="1">
    <location>
        <begin position="73"/>
        <end position="92"/>
    </location>
</feature>
<evidence type="ECO:0000313" key="4">
    <source>
        <dbReference type="Proteomes" id="UP001162483"/>
    </source>
</evidence>
<organism evidence="3 4">
    <name type="scientific">Staurois parvus</name>
    <dbReference type="NCBI Taxonomy" id="386267"/>
    <lineage>
        <taxon>Eukaryota</taxon>
        <taxon>Metazoa</taxon>
        <taxon>Chordata</taxon>
        <taxon>Craniata</taxon>
        <taxon>Vertebrata</taxon>
        <taxon>Euteleostomi</taxon>
        <taxon>Amphibia</taxon>
        <taxon>Batrachia</taxon>
        <taxon>Anura</taxon>
        <taxon>Neobatrachia</taxon>
        <taxon>Ranoidea</taxon>
        <taxon>Ranidae</taxon>
        <taxon>Staurois</taxon>
    </lineage>
</organism>
<gene>
    <name evidence="3" type="ORF">SPARVUS_LOCUS10321132</name>
</gene>
<reference evidence="3" key="1">
    <citation type="submission" date="2023-05" db="EMBL/GenBank/DDBJ databases">
        <authorList>
            <person name="Stuckert A."/>
        </authorList>
    </citation>
    <scope>NUCLEOTIDE SEQUENCE</scope>
</reference>
<name>A0ABN9ENA4_9NEOB</name>
<feature type="non-terminal residue" evidence="3">
    <location>
        <position position="1"/>
    </location>
</feature>
<dbReference type="EMBL" id="CATNWA010015720">
    <property type="protein sequence ID" value="CAI9586103.1"/>
    <property type="molecule type" value="Genomic_DNA"/>
</dbReference>
<evidence type="ECO:0000313" key="3">
    <source>
        <dbReference type="EMBL" id="CAI9586103.1"/>
    </source>
</evidence>
<keyword evidence="4" id="KW-1185">Reference proteome</keyword>
<evidence type="ECO:0000256" key="2">
    <source>
        <dbReference type="SAM" id="SignalP"/>
    </source>
</evidence>
<comment type="caution">
    <text evidence="3">The sequence shown here is derived from an EMBL/GenBank/DDBJ whole genome shotgun (WGS) entry which is preliminary data.</text>
</comment>
<protein>
    <submittedName>
        <fullName evidence="3">Uncharacterized protein</fullName>
    </submittedName>
</protein>
<feature type="chain" id="PRO_5046412607" evidence="2">
    <location>
        <begin position="34"/>
        <end position="128"/>
    </location>
</feature>
<sequence length="128" mass="13637">YSHLPVSRSSDGFTTTGLIGHLLSLALASSVWAADCDSLRLHSWVPTAHAREALRFVNGPVVFWDLSRVPEEYREGGGRTTSTSNRLGDCSGSGSGYLSNLVTRSLPTTPQRGQSLKAKLPLLGGALL</sequence>
<keyword evidence="2" id="KW-0732">Signal</keyword>
<proteinExistence type="predicted"/>
<evidence type="ECO:0000256" key="1">
    <source>
        <dbReference type="SAM" id="MobiDB-lite"/>
    </source>
</evidence>
<accession>A0ABN9ENA4</accession>
<dbReference type="Proteomes" id="UP001162483">
    <property type="component" value="Unassembled WGS sequence"/>
</dbReference>
<feature type="signal peptide" evidence="2">
    <location>
        <begin position="1"/>
        <end position="33"/>
    </location>
</feature>